<evidence type="ECO:0000256" key="2">
    <source>
        <dbReference type="ARBA" id="ARBA00022801"/>
    </source>
</evidence>
<keyword evidence="6" id="KW-0812">Transmembrane</keyword>
<evidence type="ECO:0000313" key="10">
    <source>
        <dbReference type="Proteomes" id="UP001604336"/>
    </source>
</evidence>
<evidence type="ECO:0000259" key="7">
    <source>
        <dbReference type="Pfam" id="PF00150"/>
    </source>
</evidence>
<keyword evidence="6" id="KW-0472">Membrane</keyword>
<evidence type="ECO:0000256" key="5">
    <source>
        <dbReference type="SAM" id="MobiDB-lite"/>
    </source>
</evidence>
<dbReference type="SUPFAM" id="SSF50405">
    <property type="entry name" value="Actin-crosslinking proteins"/>
    <property type="match status" value="1"/>
</dbReference>
<sequence length="573" mass="64556">MGVEGLNPENTPVGEKKKRKTGPEDASYITTAVIELRPALYMELMFCKWVLAFLLYCWLIFAVGFSVEGLHENSRVRGVNLGGWLVIEGWIKPSLFYDILNGDMLDGTEVQFKSLTLQKYVSAENGGGMEVTVDRDIPSSWETFRLWRVSESIFQFRTSQGQFLTCNGDGGNVTAAAESASVTETFYIERNLNNRVHIKLKSGTYLRASKANQLTADYLGTPGWDDNAATFEMIIVSNILHGDYQLANGHEHDKAKEVLKKHRNTFITVEDFNFLYRHGINTVRIPVGWWIAFDPNPPAPFIGGSLEALDNAFSWAQAFSIKCIIDLHAAPGSQNGMEHSASRDGKTGWPTSPDHISQTLDVIDFLASRYAKHPALLGIELLNEPSAGSVPLDILVSFYKQGYQIVRKYSSTAYVLFCQRIGNADPFELYQANLGSENTVVDLHYYNLFDNFFVNMSSLDNIQYIYKNRQTQLQALNSANGPLVFIGEWVNEWNVTGGSQTDYQDFGRAQLEVYNAASFGWAYWTLKNDIKHWDFEWNIQSNYLQLQLGYSSSNQIFILVLFLGLACGCSFLH</sequence>
<evidence type="ECO:0000256" key="3">
    <source>
        <dbReference type="ARBA" id="ARBA00023295"/>
    </source>
</evidence>
<dbReference type="Proteomes" id="UP001604336">
    <property type="component" value="Unassembled WGS sequence"/>
</dbReference>
<organism evidence="9 10">
    <name type="scientific">Abeliophyllum distichum</name>
    <dbReference type="NCBI Taxonomy" id="126358"/>
    <lineage>
        <taxon>Eukaryota</taxon>
        <taxon>Viridiplantae</taxon>
        <taxon>Streptophyta</taxon>
        <taxon>Embryophyta</taxon>
        <taxon>Tracheophyta</taxon>
        <taxon>Spermatophyta</taxon>
        <taxon>Magnoliopsida</taxon>
        <taxon>eudicotyledons</taxon>
        <taxon>Gunneridae</taxon>
        <taxon>Pentapetalae</taxon>
        <taxon>asterids</taxon>
        <taxon>lamiids</taxon>
        <taxon>Lamiales</taxon>
        <taxon>Oleaceae</taxon>
        <taxon>Forsythieae</taxon>
        <taxon>Abeliophyllum</taxon>
    </lineage>
</organism>
<dbReference type="PANTHER" id="PTHR10551">
    <property type="entry name" value="FASCIN"/>
    <property type="match status" value="1"/>
</dbReference>
<dbReference type="InterPro" id="IPR017853">
    <property type="entry name" value="GH"/>
</dbReference>
<keyword evidence="3 4" id="KW-0326">Glycosidase</keyword>
<dbReference type="InterPro" id="IPR010431">
    <property type="entry name" value="Fascin"/>
</dbReference>
<keyword evidence="2 4" id="KW-0378">Hydrolase</keyword>
<keyword evidence="6" id="KW-1133">Transmembrane helix</keyword>
<dbReference type="Pfam" id="PF00150">
    <property type="entry name" value="Cellulase"/>
    <property type="match status" value="1"/>
</dbReference>
<reference evidence="10" key="1">
    <citation type="submission" date="2024-07" db="EMBL/GenBank/DDBJ databases">
        <title>Two chromosome-level genome assemblies of Korean endemic species Abeliophyllum distichum and Forsythia ovata (Oleaceae).</title>
        <authorList>
            <person name="Jang H."/>
        </authorList>
    </citation>
    <scope>NUCLEOTIDE SEQUENCE [LARGE SCALE GENOMIC DNA]</scope>
</reference>
<proteinExistence type="inferred from homology"/>
<dbReference type="CDD" id="cd00257">
    <property type="entry name" value="beta-trefoil_FSCN-like"/>
    <property type="match status" value="1"/>
</dbReference>
<keyword evidence="10" id="KW-1185">Reference proteome</keyword>
<feature type="domain" description="Glycoside hydrolase family 5" evidence="7">
    <location>
        <begin position="270"/>
        <end position="528"/>
    </location>
</feature>
<evidence type="ECO:0000256" key="4">
    <source>
        <dbReference type="RuleBase" id="RU361153"/>
    </source>
</evidence>
<dbReference type="SUPFAM" id="SSF51445">
    <property type="entry name" value="(Trans)glycosidases"/>
    <property type="match status" value="1"/>
</dbReference>
<evidence type="ECO:0000256" key="1">
    <source>
        <dbReference type="ARBA" id="ARBA00005641"/>
    </source>
</evidence>
<name>A0ABD1SDQ3_9LAMI</name>
<dbReference type="InterPro" id="IPR001547">
    <property type="entry name" value="Glyco_hydro_5"/>
</dbReference>
<feature type="transmembrane region" description="Helical" evidence="6">
    <location>
        <begin position="46"/>
        <end position="67"/>
    </location>
</feature>
<gene>
    <name evidence="9" type="ORF">Adt_24426</name>
</gene>
<dbReference type="Gene3D" id="3.20.20.80">
    <property type="entry name" value="Glycosidases"/>
    <property type="match status" value="1"/>
</dbReference>
<dbReference type="InterPro" id="IPR018087">
    <property type="entry name" value="Glyco_hydro_5_CS"/>
</dbReference>
<dbReference type="EMBL" id="JBFOLK010000007">
    <property type="protein sequence ID" value="KAL2498876.1"/>
    <property type="molecule type" value="Genomic_DNA"/>
</dbReference>
<comment type="caution">
    <text evidence="9">The sequence shown here is derived from an EMBL/GenBank/DDBJ whole genome shotgun (WGS) entry which is preliminary data.</text>
</comment>
<dbReference type="Gene3D" id="2.80.10.50">
    <property type="match status" value="1"/>
</dbReference>
<evidence type="ECO:0000256" key="6">
    <source>
        <dbReference type="SAM" id="Phobius"/>
    </source>
</evidence>
<feature type="region of interest" description="Disordered" evidence="5">
    <location>
        <begin position="1"/>
        <end position="22"/>
    </location>
</feature>
<dbReference type="GO" id="GO:0016798">
    <property type="term" value="F:hydrolase activity, acting on glycosyl bonds"/>
    <property type="evidence" value="ECO:0007669"/>
    <property type="project" value="UniProtKB-KW"/>
</dbReference>
<dbReference type="InterPro" id="IPR057232">
    <property type="entry name" value="DUF7910"/>
</dbReference>
<dbReference type="AlphaFoldDB" id="A0ABD1SDQ3"/>
<dbReference type="InterPro" id="IPR008999">
    <property type="entry name" value="Actin-crosslinking"/>
</dbReference>
<feature type="domain" description="DUF7910" evidence="8">
    <location>
        <begin position="101"/>
        <end position="236"/>
    </location>
</feature>
<evidence type="ECO:0000313" key="9">
    <source>
        <dbReference type="EMBL" id="KAL2498876.1"/>
    </source>
</evidence>
<dbReference type="PANTHER" id="PTHR10551:SF9">
    <property type="entry name" value="FASCIN-2"/>
    <property type="match status" value="1"/>
</dbReference>
<dbReference type="PROSITE" id="PS00659">
    <property type="entry name" value="GLYCOSYL_HYDROL_F5"/>
    <property type="match status" value="1"/>
</dbReference>
<comment type="similarity">
    <text evidence="1 4">Belongs to the glycosyl hydrolase 5 (cellulase A) family.</text>
</comment>
<accession>A0ABD1SDQ3</accession>
<protein>
    <submittedName>
        <fullName evidence="9">Mannan endo-1</fullName>
    </submittedName>
</protein>
<dbReference type="Pfam" id="PF25490">
    <property type="entry name" value="DUF7910"/>
    <property type="match status" value="1"/>
</dbReference>
<evidence type="ECO:0000259" key="8">
    <source>
        <dbReference type="Pfam" id="PF25490"/>
    </source>
</evidence>